<evidence type="ECO:0000256" key="2">
    <source>
        <dbReference type="ARBA" id="ARBA00023125"/>
    </source>
</evidence>
<dbReference type="SUPFAM" id="SSF46689">
    <property type="entry name" value="Homeodomain-like"/>
    <property type="match status" value="2"/>
</dbReference>
<dbReference type="GO" id="GO:0043565">
    <property type="term" value="F:sequence-specific DNA binding"/>
    <property type="evidence" value="ECO:0007669"/>
    <property type="project" value="InterPro"/>
</dbReference>
<keyword evidence="3" id="KW-0804">Transcription</keyword>
<comment type="caution">
    <text evidence="5">The sequence shown here is derived from an EMBL/GenBank/DDBJ whole genome shotgun (WGS) entry which is preliminary data.</text>
</comment>
<dbReference type="Pfam" id="PF12833">
    <property type="entry name" value="HTH_18"/>
    <property type="match status" value="1"/>
</dbReference>
<dbReference type="Gene3D" id="1.10.10.60">
    <property type="entry name" value="Homeodomain-like"/>
    <property type="match status" value="1"/>
</dbReference>
<dbReference type="EMBL" id="BJYU01000009">
    <property type="protein sequence ID" value="GEO13431.1"/>
    <property type="molecule type" value="Genomic_DNA"/>
</dbReference>
<gene>
    <name evidence="5" type="ORF">MAE02_11270</name>
</gene>
<evidence type="ECO:0000256" key="3">
    <source>
        <dbReference type="ARBA" id="ARBA00023163"/>
    </source>
</evidence>
<dbReference type="InterPro" id="IPR018060">
    <property type="entry name" value="HTH_AraC"/>
</dbReference>
<accession>A0A512BN94</accession>
<dbReference type="RefSeq" id="WP_114184811.1">
    <property type="nucleotide sequence ID" value="NZ_BJYU01000009.1"/>
</dbReference>
<evidence type="ECO:0000313" key="5">
    <source>
        <dbReference type="EMBL" id="GEO13431.1"/>
    </source>
</evidence>
<evidence type="ECO:0000256" key="1">
    <source>
        <dbReference type="ARBA" id="ARBA00023015"/>
    </source>
</evidence>
<dbReference type="PANTHER" id="PTHR46796:SF12">
    <property type="entry name" value="HTH-TYPE DNA-BINDING TRANSCRIPTIONAL ACTIVATOR EUTR"/>
    <property type="match status" value="1"/>
</dbReference>
<dbReference type="AlphaFoldDB" id="A0A512BN94"/>
<name>A0A512BN94_9HYPH</name>
<keyword evidence="2" id="KW-0238">DNA-binding</keyword>
<dbReference type="InterPro" id="IPR035418">
    <property type="entry name" value="AraC-bd_2"/>
</dbReference>
<evidence type="ECO:0000313" key="6">
    <source>
        <dbReference type="Proteomes" id="UP000321085"/>
    </source>
</evidence>
<reference evidence="5 6" key="1">
    <citation type="submission" date="2019-07" db="EMBL/GenBank/DDBJ databases">
        <title>Whole genome shotgun sequence of Microvirga aerophila NBRC 106136.</title>
        <authorList>
            <person name="Hosoyama A."/>
            <person name="Uohara A."/>
            <person name="Ohji S."/>
            <person name="Ichikawa N."/>
        </authorList>
    </citation>
    <scope>NUCLEOTIDE SEQUENCE [LARGE SCALE GENOMIC DNA]</scope>
    <source>
        <strain evidence="5 6">NBRC 106136</strain>
    </source>
</reference>
<dbReference type="GO" id="GO:0003700">
    <property type="term" value="F:DNA-binding transcription factor activity"/>
    <property type="evidence" value="ECO:0007669"/>
    <property type="project" value="InterPro"/>
</dbReference>
<organism evidence="5 6">
    <name type="scientific">Microvirga aerophila</name>
    <dbReference type="NCBI Taxonomy" id="670291"/>
    <lineage>
        <taxon>Bacteria</taxon>
        <taxon>Pseudomonadati</taxon>
        <taxon>Pseudomonadota</taxon>
        <taxon>Alphaproteobacteria</taxon>
        <taxon>Hyphomicrobiales</taxon>
        <taxon>Methylobacteriaceae</taxon>
        <taxon>Microvirga</taxon>
    </lineage>
</organism>
<dbReference type="SMART" id="SM00342">
    <property type="entry name" value="HTH_ARAC"/>
    <property type="match status" value="1"/>
</dbReference>
<dbReference type="PROSITE" id="PS01124">
    <property type="entry name" value="HTH_ARAC_FAMILY_2"/>
    <property type="match status" value="1"/>
</dbReference>
<protein>
    <recommendedName>
        <fullName evidence="4">HTH araC/xylS-type domain-containing protein</fullName>
    </recommendedName>
</protein>
<evidence type="ECO:0000259" key="4">
    <source>
        <dbReference type="PROSITE" id="PS01124"/>
    </source>
</evidence>
<keyword evidence="6" id="KW-1185">Reference proteome</keyword>
<dbReference type="InterPro" id="IPR050204">
    <property type="entry name" value="AraC_XylS_family_regulators"/>
</dbReference>
<dbReference type="Pfam" id="PF14525">
    <property type="entry name" value="AraC_binding_2"/>
    <property type="match status" value="1"/>
</dbReference>
<feature type="domain" description="HTH araC/xylS-type" evidence="4">
    <location>
        <begin position="242"/>
        <end position="343"/>
    </location>
</feature>
<dbReference type="Proteomes" id="UP000321085">
    <property type="component" value="Unassembled WGS sequence"/>
</dbReference>
<dbReference type="PANTHER" id="PTHR46796">
    <property type="entry name" value="HTH-TYPE TRANSCRIPTIONAL ACTIVATOR RHAS-RELATED"/>
    <property type="match status" value="1"/>
</dbReference>
<dbReference type="OrthoDB" id="7285481at2"/>
<proteinExistence type="predicted"/>
<dbReference type="InterPro" id="IPR009057">
    <property type="entry name" value="Homeodomain-like_sf"/>
</dbReference>
<keyword evidence="1" id="KW-0805">Transcription regulation</keyword>
<sequence>MADSEYSPNTEVGFPVASSNSLIADFAFRTPKLDEFEDILRNTVTEHRLTPASRGTKFEGEFGFSGRSDFSVFNTRFRSKLEADLAPEESDDRIGFAMAVRGSNELVMRGKEYSMSGSQGVTFTSGPPRTLRFSDESDGLGLIMNRHRIAEYCAKLLGRDIEGHVQFETHFDLDSPAGQSWLRLVRYTSTEISNPLSLVRQFAAARQQLEQMVITGFLLSHRHIYSIALHQPQPAAAPYYVKRAEAYIEAHFTYPLSLADIAAQSGVSARSLQTGFQNFRHMTPMAYLRSVRLRHAHQALLTADPALSTVTDIALFCGFNHMGEFASLYKRTYGVNPRQTLLKKLKA</sequence>